<name>A0A0P0RDE4_9BURK</name>
<dbReference type="Proteomes" id="UP000019146">
    <property type="component" value="Chromosome 2"/>
</dbReference>
<evidence type="ECO:0000313" key="1">
    <source>
        <dbReference type="EMBL" id="ALL66574.1"/>
    </source>
</evidence>
<dbReference type="EMBL" id="CP012747">
    <property type="protein sequence ID" value="ALL66574.1"/>
    <property type="molecule type" value="Genomic_DNA"/>
</dbReference>
<evidence type="ECO:0000313" key="2">
    <source>
        <dbReference type="Proteomes" id="UP000019146"/>
    </source>
</evidence>
<organism evidence="1 2">
    <name type="scientific">Paraburkholderia caribensis MBA4</name>
    <dbReference type="NCBI Taxonomy" id="1323664"/>
    <lineage>
        <taxon>Bacteria</taxon>
        <taxon>Pseudomonadati</taxon>
        <taxon>Pseudomonadota</taxon>
        <taxon>Betaproteobacteria</taxon>
        <taxon>Burkholderiales</taxon>
        <taxon>Burkholderiaceae</taxon>
        <taxon>Paraburkholderia</taxon>
    </lineage>
</organism>
<accession>A0A0P0RDE4</accession>
<protein>
    <submittedName>
        <fullName evidence="1">Uncharacterized protein</fullName>
    </submittedName>
</protein>
<dbReference type="KEGG" id="bcai:K788_0005726"/>
<reference evidence="1 2" key="1">
    <citation type="journal article" date="2014" name="Genome Announc.">
        <title>Draft Genome Sequence of the Haloacid-Degrading Burkholderia caribensis Strain MBA4.</title>
        <authorList>
            <person name="Pan Y."/>
            <person name="Kong K.F."/>
            <person name="Tsang J.S."/>
        </authorList>
    </citation>
    <scope>NUCLEOTIDE SEQUENCE [LARGE SCALE GENOMIC DNA]</scope>
    <source>
        <strain evidence="1 2">MBA4</strain>
    </source>
</reference>
<dbReference type="AlphaFoldDB" id="A0A0P0RDE4"/>
<gene>
    <name evidence="1" type="ORF">K788_0005726</name>
</gene>
<sequence length="92" mass="10002">MFEAFAASDVSRDVDQLVQHATSLSCAGQPFPASRLCSKKSGSLRRGARRRRGVQHAGRSCRASFVMAIGPLARCSISQQIDVLRHAPSYRA</sequence>
<proteinExistence type="predicted"/>